<organism evidence="4 5">
    <name type="scientific">Carpinus fangiana</name>
    <dbReference type="NCBI Taxonomy" id="176857"/>
    <lineage>
        <taxon>Eukaryota</taxon>
        <taxon>Viridiplantae</taxon>
        <taxon>Streptophyta</taxon>
        <taxon>Embryophyta</taxon>
        <taxon>Tracheophyta</taxon>
        <taxon>Spermatophyta</taxon>
        <taxon>Magnoliopsida</taxon>
        <taxon>eudicotyledons</taxon>
        <taxon>Gunneridae</taxon>
        <taxon>Pentapetalae</taxon>
        <taxon>rosids</taxon>
        <taxon>fabids</taxon>
        <taxon>Fagales</taxon>
        <taxon>Betulaceae</taxon>
        <taxon>Carpinus</taxon>
    </lineage>
</organism>
<dbReference type="SUPFAM" id="SSF81606">
    <property type="entry name" value="PP2C-like"/>
    <property type="match status" value="1"/>
</dbReference>
<dbReference type="EMBL" id="CM017322">
    <property type="protein sequence ID" value="KAE8009780.1"/>
    <property type="molecule type" value="Genomic_DNA"/>
</dbReference>
<evidence type="ECO:0000313" key="5">
    <source>
        <dbReference type="Proteomes" id="UP000327013"/>
    </source>
</evidence>
<dbReference type="PROSITE" id="PS50011">
    <property type="entry name" value="PROTEIN_KINASE_DOM"/>
    <property type="match status" value="1"/>
</dbReference>
<dbReference type="Pfam" id="PF00069">
    <property type="entry name" value="Pkinase"/>
    <property type="match status" value="1"/>
</dbReference>
<dbReference type="CDD" id="cd00143">
    <property type="entry name" value="PP2Cc"/>
    <property type="match status" value="1"/>
</dbReference>
<gene>
    <name evidence="4" type="ORF">FH972_006196</name>
</gene>
<proteinExistence type="predicted"/>
<dbReference type="InterPro" id="IPR015655">
    <property type="entry name" value="PP2C"/>
</dbReference>
<keyword evidence="1" id="KW-0732">Signal</keyword>
<dbReference type="Gene3D" id="1.10.510.10">
    <property type="entry name" value="Transferase(Phosphotransferase) domain 1"/>
    <property type="match status" value="1"/>
</dbReference>
<dbReference type="InterPro" id="IPR036457">
    <property type="entry name" value="PPM-type-like_dom_sf"/>
</dbReference>
<dbReference type="GO" id="GO:0005524">
    <property type="term" value="F:ATP binding"/>
    <property type="evidence" value="ECO:0007669"/>
    <property type="project" value="InterPro"/>
</dbReference>
<dbReference type="PANTHER" id="PTHR47992">
    <property type="entry name" value="PROTEIN PHOSPHATASE"/>
    <property type="match status" value="1"/>
</dbReference>
<dbReference type="SMART" id="SM00220">
    <property type="entry name" value="S_TKc"/>
    <property type="match status" value="1"/>
</dbReference>
<dbReference type="InterPro" id="IPR011009">
    <property type="entry name" value="Kinase-like_dom_sf"/>
</dbReference>
<dbReference type="GO" id="GO:0004722">
    <property type="term" value="F:protein serine/threonine phosphatase activity"/>
    <property type="evidence" value="ECO:0007669"/>
    <property type="project" value="InterPro"/>
</dbReference>
<evidence type="ECO:0008006" key="6">
    <source>
        <dbReference type="Google" id="ProtNLM"/>
    </source>
</evidence>
<dbReference type="Pfam" id="PF00481">
    <property type="entry name" value="PP2C"/>
    <property type="match status" value="2"/>
</dbReference>
<evidence type="ECO:0000259" key="2">
    <source>
        <dbReference type="PROSITE" id="PS50011"/>
    </source>
</evidence>
<feature type="chain" id="PRO_5024437313" description="PPM-type phosphatase domain-containing protein" evidence="1">
    <location>
        <begin position="25"/>
        <end position="976"/>
    </location>
</feature>
<dbReference type="InterPro" id="IPR000719">
    <property type="entry name" value="Prot_kinase_dom"/>
</dbReference>
<feature type="signal peptide" evidence="1">
    <location>
        <begin position="1"/>
        <end position="24"/>
    </location>
</feature>
<dbReference type="Gene3D" id="3.60.40.10">
    <property type="entry name" value="PPM-type phosphatase domain"/>
    <property type="match status" value="1"/>
</dbReference>
<dbReference type="InterPro" id="IPR008271">
    <property type="entry name" value="Ser/Thr_kinase_AS"/>
</dbReference>
<evidence type="ECO:0000259" key="3">
    <source>
        <dbReference type="PROSITE" id="PS51746"/>
    </source>
</evidence>
<dbReference type="InterPro" id="IPR001932">
    <property type="entry name" value="PPM-type_phosphatase-like_dom"/>
</dbReference>
<keyword evidence="5" id="KW-1185">Reference proteome</keyword>
<sequence length="976" mass="109274">MFQAFKFQLFLLAFLASAKTRSYGESSTCLTVYKEGGAPAVFQSPKCPRWKLSNYGPDSRTTTTMARCQSAMLQGRRKSQEDRILCALDIRIPFPGKVGVKEVTVGMVAVFDGHNGADASDMASKLLLEYFVLHTYFLLDATFLKKWAARFLDKREHDIFFQVLNWDERTTRFKYSWPVNFGDSLHLGILKEALMRAIHDIDGTFSKEASRRNLDSGSTATVVLIADGQILVANIGDSKAFLCSEKFQSPAEAKATLIRLYRQKGRNGAISRVRDDDKFKAASSNGLAHFYVKELTSDHHPDRDDERIRVETAGGYVHELSGVPRVNGQLAISRAIGDVSFKSYGVISAPEVTDWQPLAMNDSYLVAASDGVFEKLSLQDVCDLVWEVQSHGTLRTELSASCLYSLADCIVNTAFEKGSLDNVAAVVVPLGSTIFSEHLLKERCIGEGDIGFTATGLQKFSCGCSVDDIASDLVDLGHVHPVRAKFERLLVEKKHDNFGYFHLSENLDEHMDYPLQARKDDQADYVHDLPQALPEVLDQQCGGPLYQYNDQNLCLYLGMTIDGAKDQCINPEGFASFLGLLESVPLHDTGSNYGSFEYAMPDSRYTRKKRFGRGSYGEVWLAFHWDCHQGSSSSNHVGKNNNISSNSCRFNSNCSSSTENCQAGPADESLFILKRIMVERGPAVYLSGLREKYFGEVFLNASNCLEGLLSAGISNSVVEESGKRATNEEGLNHIARYVESFESRSNEIWLVFRHEGVSLSKLLYTVEDVDDYADGERVEQVKHVQILRPSKWWHWLKTTEAGQEEMRSLLWQLLMGIKSCHERNITHRDIKPENMVICFEDQETGRCLRGSPSGNKNFTTKMRIIDFGSAIDEFTMKHLYGSTGPTRAEQTYEYAPPEALLNASFYHGPISTTLKYDMWSVGVVMLELILGSPNVFQISALTRALLDQHLKGWDEGLKELAYNDSIASVRNNHWHA</sequence>
<feature type="domain" description="PPM-type phosphatase" evidence="3">
    <location>
        <begin position="67"/>
        <end position="430"/>
    </location>
</feature>
<dbReference type="SMART" id="SM00332">
    <property type="entry name" value="PP2Cc"/>
    <property type="match status" value="1"/>
</dbReference>
<protein>
    <recommendedName>
        <fullName evidence="6">PPM-type phosphatase domain-containing protein</fullName>
    </recommendedName>
</protein>
<reference evidence="4 5" key="1">
    <citation type="submission" date="2019-06" db="EMBL/GenBank/DDBJ databases">
        <title>A chromosomal-level reference genome of Carpinus fangiana (Coryloideae, Betulaceae).</title>
        <authorList>
            <person name="Yang X."/>
            <person name="Wang Z."/>
            <person name="Zhang L."/>
            <person name="Hao G."/>
            <person name="Liu J."/>
            <person name="Yang Y."/>
        </authorList>
    </citation>
    <scope>NUCLEOTIDE SEQUENCE [LARGE SCALE GENOMIC DNA]</scope>
    <source>
        <strain evidence="4">Cfa_2016G</strain>
        <tissue evidence="4">Leaf</tissue>
    </source>
</reference>
<dbReference type="OrthoDB" id="10264738at2759"/>
<accession>A0A5N6QTX8</accession>
<feature type="domain" description="Protein kinase" evidence="2">
    <location>
        <begin position="605"/>
        <end position="976"/>
    </location>
</feature>
<name>A0A5N6QTX8_9ROSI</name>
<dbReference type="AlphaFoldDB" id="A0A5N6QTX8"/>
<evidence type="ECO:0000313" key="4">
    <source>
        <dbReference type="EMBL" id="KAE8009780.1"/>
    </source>
</evidence>
<dbReference type="SUPFAM" id="SSF56112">
    <property type="entry name" value="Protein kinase-like (PK-like)"/>
    <property type="match status" value="1"/>
</dbReference>
<dbReference type="PROSITE" id="PS00108">
    <property type="entry name" value="PROTEIN_KINASE_ST"/>
    <property type="match status" value="1"/>
</dbReference>
<dbReference type="PROSITE" id="PS51746">
    <property type="entry name" value="PPM_2"/>
    <property type="match status" value="1"/>
</dbReference>
<evidence type="ECO:0000256" key="1">
    <source>
        <dbReference type="SAM" id="SignalP"/>
    </source>
</evidence>
<dbReference type="GO" id="GO:0004672">
    <property type="term" value="F:protein kinase activity"/>
    <property type="evidence" value="ECO:0007669"/>
    <property type="project" value="InterPro"/>
</dbReference>
<dbReference type="Proteomes" id="UP000327013">
    <property type="component" value="Chromosome 2"/>
</dbReference>